<protein>
    <recommendedName>
        <fullName evidence="3">SnoaL-like domain-containing protein</fullName>
    </recommendedName>
</protein>
<comment type="caution">
    <text evidence="1">The sequence shown here is derived from an EMBL/GenBank/DDBJ whole genome shotgun (WGS) entry which is preliminary data.</text>
</comment>
<accession>A0ABS4RMH9</accession>
<name>A0ABS4RMH9_PAEXY</name>
<dbReference type="EMBL" id="JAGIKV010000002">
    <property type="protein sequence ID" value="MBP2244104.1"/>
    <property type="molecule type" value="Genomic_DNA"/>
</dbReference>
<keyword evidence="2" id="KW-1185">Reference proteome</keyword>
<proteinExistence type="predicted"/>
<reference evidence="1 2" key="1">
    <citation type="submission" date="2021-03" db="EMBL/GenBank/DDBJ databases">
        <title>Genomic Encyclopedia of Type Strains, Phase IV (KMG-IV): sequencing the most valuable type-strain genomes for metagenomic binning, comparative biology and taxonomic classification.</title>
        <authorList>
            <person name="Goeker M."/>
        </authorList>
    </citation>
    <scope>NUCLEOTIDE SEQUENCE [LARGE SCALE GENOMIC DNA]</scope>
    <source>
        <strain evidence="1 2">DSM 21292</strain>
    </source>
</reference>
<sequence length="29" mass="3253">MGYQHALQGYIAATLDGEWKLIHEHLSLG</sequence>
<evidence type="ECO:0008006" key="3">
    <source>
        <dbReference type="Google" id="ProtNLM"/>
    </source>
</evidence>
<organism evidence="1 2">
    <name type="scientific">Paenibacillus xylanexedens</name>
    <dbReference type="NCBI Taxonomy" id="528191"/>
    <lineage>
        <taxon>Bacteria</taxon>
        <taxon>Bacillati</taxon>
        <taxon>Bacillota</taxon>
        <taxon>Bacilli</taxon>
        <taxon>Bacillales</taxon>
        <taxon>Paenibacillaceae</taxon>
        <taxon>Paenibacillus</taxon>
    </lineage>
</organism>
<evidence type="ECO:0000313" key="2">
    <source>
        <dbReference type="Proteomes" id="UP000810207"/>
    </source>
</evidence>
<dbReference type="Proteomes" id="UP000810207">
    <property type="component" value="Unassembled WGS sequence"/>
</dbReference>
<evidence type="ECO:0000313" key="1">
    <source>
        <dbReference type="EMBL" id="MBP2244104.1"/>
    </source>
</evidence>
<gene>
    <name evidence="1" type="ORF">J2Z28_000714</name>
</gene>